<sequence length="552" mass="59363">MPRIPLFVLGLLGLALAAPARAQPLASPDCAALAAWSGQLGAEAGRTLTRNWRGQRALVLPGLLRAPVTEQTFGKPALAWSEAEVQQVGRMLNDCARDPAIGGARFALQEARRAVLDQAALLLTWRGRNRERLPREVQAISEHPFAPAILLFLRAVPAVTDQAGYDAAYRLMAQLPPALRRHADPLLGGMRYLLPEDVAEVITPAVERHLVAQREEAQAALVTPLAALPPDLGGLQRLDRVADQPLMAVLDAPGRATVEAAVAARRTAILADMDQALQGIVAEATADLQGFRTLLFLAQDPRRAALPEDRRAALDEASAARARAMASEAVAVSLVQLEGMDPHPRALPRALRLRRDVLGALEHFGRADLATGFATDSATRIGTLADAGLPVLVEALDKVPPTRQSINRLSQPERVLTELGEVAPQAAARWQAAVAARQQAIRDTLDAALAAEQARRDADRAAREAAIAEEAAREAGSLIGRRYRSRELELEFLDATRVLATDANRNVTVAGRYEEIAGNRIIVTLPDQNFVVTRDGPRLSGGRLVFERVAAP</sequence>
<evidence type="ECO:0000313" key="3">
    <source>
        <dbReference type="Proteomes" id="UP000787635"/>
    </source>
</evidence>
<evidence type="ECO:0000313" key="2">
    <source>
        <dbReference type="EMBL" id="NKC33739.1"/>
    </source>
</evidence>
<keyword evidence="1" id="KW-0732">Signal</keyword>
<feature type="chain" id="PRO_5045853946" evidence="1">
    <location>
        <begin position="23"/>
        <end position="552"/>
    </location>
</feature>
<accession>A0ABX1E943</accession>
<protein>
    <submittedName>
        <fullName evidence="2">Uncharacterized protein</fullName>
    </submittedName>
</protein>
<comment type="caution">
    <text evidence="2">The sequence shown here is derived from an EMBL/GenBank/DDBJ whole genome shotgun (WGS) entry which is preliminary data.</text>
</comment>
<dbReference type="Proteomes" id="UP000787635">
    <property type="component" value="Unassembled WGS sequence"/>
</dbReference>
<gene>
    <name evidence="2" type="ORF">HEQ75_22945</name>
</gene>
<evidence type="ECO:0000256" key="1">
    <source>
        <dbReference type="SAM" id="SignalP"/>
    </source>
</evidence>
<name>A0ABX1E943_9PROT</name>
<keyword evidence="3" id="KW-1185">Reference proteome</keyword>
<organism evidence="2 3">
    <name type="scientific">Falsiroseomonas selenitidurans</name>
    <dbReference type="NCBI Taxonomy" id="2716335"/>
    <lineage>
        <taxon>Bacteria</taxon>
        <taxon>Pseudomonadati</taxon>
        <taxon>Pseudomonadota</taxon>
        <taxon>Alphaproteobacteria</taxon>
        <taxon>Acetobacterales</taxon>
        <taxon>Roseomonadaceae</taxon>
        <taxon>Falsiroseomonas</taxon>
    </lineage>
</organism>
<dbReference type="EMBL" id="JAAVNE010000053">
    <property type="protein sequence ID" value="NKC33739.1"/>
    <property type="molecule type" value="Genomic_DNA"/>
</dbReference>
<feature type="signal peptide" evidence="1">
    <location>
        <begin position="1"/>
        <end position="22"/>
    </location>
</feature>
<proteinExistence type="predicted"/>
<reference evidence="2 3" key="1">
    <citation type="submission" date="2020-03" db="EMBL/GenBank/DDBJ databases">
        <title>Roseomonas selenitidurans sp. nov. isolated from urban soil.</title>
        <authorList>
            <person name="Liu H."/>
        </authorList>
    </citation>
    <scope>NUCLEOTIDE SEQUENCE [LARGE SCALE GENOMIC DNA]</scope>
    <source>
        <strain evidence="2 3">BU-1</strain>
    </source>
</reference>
<dbReference type="RefSeq" id="WP_168034462.1">
    <property type="nucleotide sequence ID" value="NZ_JAAVNE010000053.1"/>
</dbReference>